<dbReference type="AlphaFoldDB" id="A8H2Q4"/>
<evidence type="ECO:0000313" key="4">
    <source>
        <dbReference type="Proteomes" id="UP000002608"/>
    </source>
</evidence>
<dbReference type="KEGG" id="spl:Spea_1516"/>
<protein>
    <submittedName>
        <fullName evidence="3">Putative hydrolase</fullName>
    </submittedName>
</protein>
<dbReference type="HOGENOM" id="CLU_012494_10_1_6"/>
<evidence type="ECO:0000256" key="1">
    <source>
        <dbReference type="ARBA" id="ARBA00022801"/>
    </source>
</evidence>
<dbReference type="eggNOG" id="COG1506">
    <property type="taxonomic scope" value="Bacteria"/>
</dbReference>
<feature type="domain" description="BD-FAE-like" evidence="2">
    <location>
        <begin position="21"/>
        <end position="221"/>
    </location>
</feature>
<dbReference type="PANTHER" id="PTHR48081">
    <property type="entry name" value="AB HYDROLASE SUPERFAMILY PROTEIN C4A8.06C"/>
    <property type="match status" value="1"/>
</dbReference>
<dbReference type="Pfam" id="PF20434">
    <property type="entry name" value="BD-FAE"/>
    <property type="match status" value="1"/>
</dbReference>
<dbReference type="STRING" id="398579.Spea_1516"/>
<evidence type="ECO:0000259" key="2">
    <source>
        <dbReference type="Pfam" id="PF20434"/>
    </source>
</evidence>
<dbReference type="InterPro" id="IPR050300">
    <property type="entry name" value="GDXG_lipolytic_enzyme"/>
</dbReference>
<organism evidence="3 4">
    <name type="scientific">Shewanella pealeana (strain ATCC 700345 / ANG-SQ1)</name>
    <dbReference type="NCBI Taxonomy" id="398579"/>
    <lineage>
        <taxon>Bacteria</taxon>
        <taxon>Pseudomonadati</taxon>
        <taxon>Pseudomonadota</taxon>
        <taxon>Gammaproteobacteria</taxon>
        <taxon>Alteromonadales</taxon>
        <taxon>Shewanellaceae</taxon>
        <taxon>Shewanella</taxon>
    </lineage>
</organism>
<dbReference type="InterPro" id="IPR029058">
    <property type="entry name" value="AB_hydrolase_fold"/>
</dbReference>
<evidence type="ECO:0000313" key="3">
    <source>
        <dbReference type="EMBL" id="ABV86841.1"/>
    </source>
</evidence>
<dbReference type="GO" id="GO:0016787">
    <property type="term" value="F:hydrolase activity"/>
    <property type="evidence" value="ECO:0007669"/>
    <property type="project" value="UniProtKB-KW"/>
</dbReference>
<sequence>MNKHQLKKVHYGNDSQQFAHLYTPSHKEKLTAVVIVIHGGYWKDNHTLETYATSAIVDYLQGFNVAIWNLEYRRMDSVGDNIKAPWPATFKDIAAGIDMLQHISLEEGLDLSRILLIGHSAGGHLATWAASRAKISPSSPLFSPQALAIRNVISISGILDLTAADDLEQPQQIHRLMGGTPKDFPERYQACNPSDLPAMHLNLTLVHGELDTCVKIAQLKRYKEQTSQDIKQISIPNADHFSMLPHEGNWQESHWVVIKQLIADEIDALA</sequence>
<keyword evidence="4" id="KW-1185">Reference proteome</keyword>
<gene>
    <name evidence="3" type="ordered locus">Spea_1516</name>
</gene>
<dbReference type="ESTHER" id="shepa-a8h2q4">
    <property type="family name" value="Est9X"/>
</dbReference>
<dbReference type="OrthoDB" id="255603at2"/>
<accession>A8H2Q4</accession>
<name>A8H2Q4_SHEPA</name>
<proteinExistence type="predicted"/>
<reference evidence="3 4" key="1">
    <citation type="submission" date="2007-10" db="EMBL/GenBank/DDBJ databases">
        <title>Complete sequence of Shewanella pealeana ATCC 700345.</title>
        <authorList>
            <consortium name="US DOE Joint Genome Institute"/>
            <person name="Copeland A."/>
            <person name="Lucas S."/>
            <person name="Lapidus A."/>
            <person name="Barry K."/>
            <person name="Glavina del Rio T."/>
            <person name="Dalin E."/>
            <person name="Tice H."/>
            <person name="Pitluck S."/>
            <person name="Chertkov O."/>
            <person name="Brettin T."/>
            <person name="Bruce D."/>
            <person name="Detter J.C."/>
            <person name="Han C."/>
            <person name="Schmutz J."/>
            <person name="Larimer F."/>
            <person name="Land M."/>
            <person name="Hauser L."/>
            <person name="Kyrpides N."/>
            <person name="Kim E."/>
            <person name="Zhao J.-S.Z."/>
            <person name="Manno D."/>
            <person name="Hawari J."/>
            <person name="Richardson P."/>
        </authorList>
    </citation>
    <scope>NUCLEOTIDE SEQUENCE [LARGE SCALE GENOMIC DNA]</scope>
    <source>
        <strain evidence="4">ATCC 700345 / ANG-SQ1</strain>
    </source>
</reference>
<dbReference type="SUPFAM" id="SSF53474">
    <property type="entry name" value="alpha/beta-Hydrolases"/>
    <property type="match status" value="1"/>
</dbReference>
<dbReference type="Gene3D" id="3.40.50.1820">
    <property type="entry name" value="alpha/beta hydrolase"/>
    <property type="match status" value="1"/>
</dbReference>
<dbReference type="InterPro" id="IPR049492">
    <property type="entry name" value="BD-FAE-like_dom"/>
</dbReference>
<keyword evidence="1 3" id="KW-0378">Hydrolase</keyword>
<dbReference type="RefSeq" id="WP_012154765.1">
    <property type="nucleotide sequence ID" value="NC_009901.1"/>
</dbReference>
<dbReference type="Proteomes" id="UP000002608">
    <property type="component" value="Chromosome"/>
</dbReference>
<dbReference type="EMBL" id="CP000851">
    <property type="protein sequence ID" value="ABV86841.1"/>
    <property type="molecule type" value="Genomic_DNA"/>
</dbReference>